<evidence type="ECO:0000256" key="4">
    <source>
        <dbReference type="ARBA" id="ARBA00012809"/>
    </source>
</evidence>
<dbReference type="InterPro" id="IPR011060">
    <property type="entry name" value="RibuloseP-bd_barrel"/>
</dbReference>
<comment type="similarity">
    <text evidence="2 11">Belongs to the HisA/HisF family.</text>
</comment>
<dbReference type="GO" id="GO:0000107">
    <property type="term" value="F:imidazoleglycerol-phosphate synthase activity"/>
    <property type="evidence" value="ECO:0007669"/>
    <property type="project" value="InterPro"/>
</dbReference>
<dbReference type="GO" id="GO:0000105">
    <property type="term" value="P:L-histidine biosynthetic process"/>
    <property type="evidence" value="ECO:0007669"/>
    <property type="project" value="UniProtKB-UniPathway"/>
</dbReference>
<dbReference type="STRING" id="550983.A4R26_32625"/>
<keyword evidence="13" id="KW-1185">Reference proteome</keyword>
<accession>A0A1V9GB38</accession>
<sequence length="255" mass="28047">MRRIRVIPVLLLHRGGLYKTVKFNKPNYVGDPINAIKIFNEKEIDEIVILDIDASRENRGPNFEQIAELAGEAFIPLAYGGGITDLEQIKKLFLTGVEKVILNHSAFSQPTLISDAAKRVGSQSVVASIDYKKNFFGKATVYISNGTTSTKQKVLDYARKMVDYGAGELILNSIERDGTYNGYDLEMIEMVSKAVSVPVVAVGGASKVEDFRLAVEAGASAVAAGSMFVYQRPHNAVLINYPNQAILKQEIFDRI</sequence>
<comment type="function">
    <text evidence="8">IGPS catalyzes the conversion of PRFAR and glutamine to IGP, AICAR and glutamate. The HisF subunit catalyzes the cyclization activity that produces IGP and AICAR from PRFAR using the ammonia provided by the HisH subunit.</text>
</comment>
<dbReference type="EC" id="4.3.2.10" evidence="4"/>
<dbReference type="InterPro" id="IPR004651">
    <property type="entry name" value="HisF"/>
</dbReference>
<comment type="pathway">
    <text evidence="1">Amino-acid biosynthesis; L-histidine biosynthesis; L-histidine from 5-phospho-alpha-D-ribose 1-diphosphate: step 5/9.</text>
</comment>
<gene>
    <name evidence="12" type="ORF">A4R26_32625</name>
</gene>
<evidence type="ECO:0000256" key="11">
    <source>
        <dbReference type="RuleBase" id="RU003657"/>
    </source>
</evidence>
<comment type="catalytic activity">
    <reaction evidence="10">
        <text>5-[(5-phospho-1-deoxy-D-ribulos-1-ylimino)methylamino]-1-(5-phospho-beta-D-ribosyl)imidazole-4-carboxamide + L-glutamine = D-erythro-1-(imidazol-4-yl)glycerol 3-phosphate + 5-amino-1-(5-phospho-beta-D-ribosyl)imidazole-4-carboxamide + L-glutamate + H(+)</text>
        <dbReference type="Rhea" id="RHEA:24793"/>
        <dbReference type="ChEBI" id="CHEBI:15378"/>
        <dbReference type="ChEBI" id="CHEBI:29985"/>
        <dbReference type="ChEBI" id="CHEBI:58278"/>
        <dbReference type="ChEBI" id="CHEBI:58359"/>
        <dbReference type="ChEBI" id="CHEBI:58475"/>
        <dbReference type="ChEBI" id="CHEBI:58525"/>
        <dbReference type="EC" id="4.3.2.10"/>
    </reaction>
</comment>
<evidence type="ECO:0000256" key="10">
    <source>
        <dbReference type="ARBA" id="ARBA00047838"/>
    </source>
</evidence>
<evidence type="ECO:0000313" key="12">
    <source>
        <dbReference type="EMBL" id="OQP67833.1"/>
    </source>
</evidence>
<dbReference type="RefSeq" id="WP_081160679.1">
    <property type="nucleotide sequence ID" value="NZ_LWBP01000007.1"/>
</dbReference>
<dbReference type="UniPathway" id="UPA00031">
    <property type="reaction ID" value="UER00010"/>
</dbReference>
<dbReference type="InterPro" id="IPR006062">
    <property type="entry name" value="His_biosynth"/>
</dbReference>
<dbReference type="PANTHER" id="PTHR21235">
    <property type="entry name" value="IMIDAZOLE GLYCEROL PHOSPHATE SYNTHASE SUBUNIT HISF/H IGP SYNTHASE SUBUNIT HISF/H"/>
    <property type="match status" value="1"/>
</dbReference>
<evidence type="ECO:0000313" key="13">
    <source>
        <dbReference type="Proteomes" id="UP000192276"/>
    </source>
</evidence>
<dbReference type="Proteomes" id="UP000192276">
    <property type="component" value="Unassembled WGS sequence"/>
</dbReference>
<evidence type="ECO:0000256" key="7">
    <source>
        <dbReference type="ARBA" id="ARBA00023239"/>
    </source>
</evidence>
<proteinExistence type="inferred from homology"/>
<reference evidence="13" key="1">
    <citation type="submission" date="2016-04" db="EMBL/GenBank/DDBJ databases">
        <authorList>
            <person name="Chen L."/>
            <person name="Zhuang W."/>
            <person name="Wang G."/>
        </authorList>
    </citation>
    <scope>NUCLEOTIDE SEQUENCE [LARGE SCALE GENOMIC DNA]</scope>
    <source>
        <strain evidence="13">208</strain>
    </source>
</reference>
<dbReference type="InterPro" id="IPR013785">
    <property type="entry name" value="Aldolase_TIM"/>
</dbReference>
<evidence type="ECO:0000256" key="5">
    <source>
        <dbReference type="ARBA" id="ARBA00022605"/>
    </source>
</evidence>
<dbReference type="EMBL" id="LWBP01000007">
    <property type="protein sequence ID" value="OQP67833.1"/>
    <property type="molecule type" value="Genomic_DNA"/>
</dbReference>
<dbReference type="Gene3D" id="3.20.20.70">
    <property type="entry name" value="Aldolase class I"/>
    <property type="match status" value="1"/>
</dbReference>
<keyword evidence="5 11" id="KW-0028">Amino-acid biosynthesis</keyword>
<evidence type="ECO:0000256" key="8">
    <source>
        <dbReference type="ARBA" id="ARBA00025475"/>
    </source>
</evidence>
<organism evidence="12 13">
    <name type="scientific">Niastella populi</name>
    <dbReference type="NCBI Taxonomy" id="550983"/>
    <lineage>
        <taxon>Bacteria</taxon>
        <taxon>Pseudomonadati</taxon>
        <taxon>Bacteroidota</taxon>
        <taxon>Chitinophagia</taxon>
        <taxon>Chitinophagales</taxon>
        <taxon>Chitinophagaceae</taxon>
        <taxon>Niastella</taxon>
    </lineage>
</organism>
<protein>
    <recommendedName>
        <fullName evidence="4">imidazole glycerol-phosphate synthase</fullName>
        <ecNumber evidence="4">4.3.2.10</ecNumber>
    </recommendedName>
    <alternativeName>
        <fullName evidence="9">IGP synthase cyclase subunit</fullName>
    </alternativeName>
</protein>
<name>A0A1V9GB38_9BACT</name>
<keyword evidence="7" id="KW-0456">Lyase</keyword>
<dbReference type="InterPro" id="IPR050064">
    <property type="entry name" value="IGPS_HisA/HisF"/>
</dbReference>
<dbReference type="PANTHER" id="PTHR21235:SF2">
    <property type="entry name" value="IMIDAZOLE GLYCEROL PHOSPHATE SYNTHASE HISHF"/>
    <property type="match status" value="1"/>
</dbReference>
<evidence type="ECO:0000256" key="6">
    <source>
        <dbReference type="ARBA" id="ARBA00023102"/>
    </source>
</evidence>
<comment type="subunit">
    <text evidence="3">Heterodimer of HisH and HisF.</text>
</comment>
<evidence type="ECO:0000256" key="1">
    <source>
        <dbReference type="ARBA" id="ARBA00005091"/>
    </source>
</evidence>
<dbReference type="CDD" id="cd04731">
    <property type="entry name" value="HisF"/>
    <property type="match status" value="1"/>
</dbReference>
<evidence type="ECO:0000256" key="3">
    <source>
        <dbReference type="ARBA" id="ARBA00011152"/>
    </source>
</evidence>
<keyword evidence="6 11" id="KW-0368">Histidine biosynthesis</keyword>
<dbReference type="NCBIfam" id="NF038364">
    <property type="entry name" value="AglZ_HisF2_fam"/>
    <property type="match status" value="1"/>
</dbReference>
<dbReference type="OrthoDB" id="9781903at2"/>
<evidence type="ECO:0000256" key="9">
    <source>
        <dbReference type="ARBA" id="ARBA00030264"/>
    </source>
</evidence>
<dbReference type="GO" id="GO:0016829">
    <property type="term" value="F:lyase activity"/>
    <property type="evidence" value="ECO:0007669"/>
    <property type="project" value="UniProtKB-KW"/>
</dbReference>
<dbReference type="AlphaFoldDB" id="A0A1V9GB38"/>
<evidence type="ECO:0000256" key="2">
    <source>
        <dbReference type="ARBA" id="ARBA00009667"/>
    </source>
</evidence>
<comment type="caution">
    <text evidence="12">The sequence shown here is derived from an EMBL/GenBank/DDBJ whole genome shotgun (WGS) entry which is preliminary data.</text>
</comment>
<dbReference type="SUPFAM" id="SSF51366">
    <property type="entry name" value="Ribulose-phoshate binding barrel"/>
    <property type="match status" value="1"/>
</dbReference>
<dbReference type="Pfam" id="PF00977">
    <property type="entry name" value="His_biosynth"/>
    <property type="match status" value="1"/>
</dbReference>